<evidence type="ECO:0000256" key="4">
    <source>
        <dbReference type="ARBA" id="ARBA00022989"/>
    </source>
</evidence>
<reference evidence="8 9" key="1">
    <citation type="submission" date="2020-04" db="EMBL/GenBank/DDBJ databases">
        <title>Collinsella sp. KGMB02528 nov., an anaerobic actinobacterium isolated from human feces.</title>
        <authorList>
            <person name="Han K.-I."/>
            <person name="Eom M.K."/>
            <person name="Kim J.-S."/>
            <person name="Lee K.C."/>
            <person name="Suh M.K."/>
            <person name="Park S.-H."/>
            <person name="Lee J.H."/>
            <person name="Kang S.W."/>
            <person name="Park J.-E."/>
            <person name="Oh B.S."/>
            <person name="Yu S.Y."/>
            <person name="Choi S.-H."/>
            <person name="Lee D.H."/>
            <person name="Yoon H."/>
            <person name="Kim B.-Y."/>
            <person name="Lee J.H."/>
            <person name="Lee J.-S."/>
        </authorList>
    </citation>
    <scope>NUCLEOTIDE SEQUENCE [LARGE SCALE GENOMIC DNA]</scope>
    <source>
        <strain evidence="8 9">KGMB02528</strain>
    </source>
</reference>
<keyword evidence="2" id="KW-1003">Cell membrane</keyword>
<dbReference type="Pfam" id="PF02687">
    <property type="entry name" value="FtsX"/>
    <property type="match status" value="1"/>
</dbReference>
<proteinExistence type="predicted"/>
<comment type="subcellular location">
    <subcellularLocation>
        <location evidence="1">Cell membrane</location>
        <topology evidence="1">Multi-pass membrane protein</topology>
    </subcellularLocation>
</comment>
<keyword evidence="9" id="KW-1185">Reference proteome</keyword>
<evidence type="ECO:0000256" key="6">
    <source>
        <dbReference type="SAM" id="Phobius"/>
    </source>
</evidence>
<feature type="domain" description="ABC3 transporter permease C-terminal" evidence="7">
    <location>
        <begin position="2"/>
        <end position="90"/>
    </location>
</feature>
<gene>
    <name evidence="8" type="ORF">HF320_06470</name>
</gene>
<evidence type="ECO:0000256" key="1">
    <source>
        <dbReference type="ARBA" id="ARBA00004651"/>
    </source>
</evidence>
<feature type="transmembrane region" description="Helical" evidence="6">
    <location>
        <begin position="18"/>
        <end position="39"/>
    </location>
</feature>
<dbReference type="AlphaFoldDB" id="A0A7X9YJ93"/>
<feature type="transmembrane region" description="Helical" evidence="6">
    <location>
        <begin position="59"/>
        <end position="83"/>
    </location>
</feature>
<dbReference type="RefSeq" id="WP_169277602.1">
    <property type="nucleotide sequence ID" value="NZ_JABBCP010000004.1"/>
</dbReference>
<evidence type="ECO:0000313" key="9">
    <source>
        <dbReference type="Proteomes" id="UP000546970"/>
    </source>
</evidence>
<evidence type="ECO:0000256" key="2">
    <source>
        <dbReference type="ARBA" id="ARBA00022475"/>
    </source>
</evidence>
<keyword evidence="5 6" id="KW-0472">Membrane</keyword>
<keyword evidence="4 6" id="KW-1133">Transmembrane helix</keyword>
<evidence type="ECO:0000256" key="5">
    <source>
        <dbReference type="ARBA" id="ARBA00023136"/>
    </source>
</evidence>
<evidence type="ECO:0000313" key="8">
    <source>
        <dbReference type="EMBL" id="NMF55968.1"/>
    </source>
</evidence>
<dbReference type="Proteomes" id="UP000546970">
    <property type="component" value="Unassembled WGS sequence"/>
</dbReference>
<comment type="caution">
    <text evidence="8">The sequence shown here is derived from an EMBL/GenBank/DDBJ whole genome shotgun (WGS) entry which is preliminary data.</text>
</comment>
<dbReference type="EMBL" id="JABBCP010000004">
    <property type="protein sequence ID" value="NMF55968.1"/>
    <property type="molecule type" value="Genomic_DNA"/>
</dbReference>
<name>A0A7X9YJ93_9ACTN</name>
<evidence type="ECO:0000259" key="7">
    <source>
        <dbReference type="Pfam" id="PF02687"/>
    </source>
</evidence>
<dbReference type="GO" id="GO:0005886">
    <property type="term" value="C:plasma membrane"/>
    <property type="evidence" value="ECO:0007669"/>
    <property type="project" value="UniProtKB-SubCell"/>
</dbReference>
<protein>
    <recommendedName>
        <fullName evidence="7">ABC3 transporter permease C-terminal domain-containing protein</fullName>
    </recommendedName>
</protein>
<accession>A0A7X9YJ93</accession>
<evidence type="ECO:0000256" key="3">
    <source>
        <dbReference type="ARBA" id="ARBA00022692"/>
    </source>
</evidence>
<dbReference type="InterPro" id="IPR003838">
    <property type="entry name" value="ABC3_permease_C"/>
</dbReference>
<organism evidence="8 9">
    <name type="scientific">Collinsella acetigenes</name>
    <dbReference type="NCBI Taxonomy" id="2713419"/>
    <lineage>
        <taxon>Bacteria</taxon>
        <taxon>Bacillati</taxon>
        <taxon>Actinomycetota</taxon>
        <taxon>Coriobacteriia</taxon>
        <taxon>Coriobacteriales</taxon>
        <taxon>Coriobacteriaceae</taxon>
        <taxon>Collinsella</taxon>
    </lineage>
</organism>
<sequence>MISYMKVFGYRDGEISHLYIRSITLCVAASLALSLPLIIGSLSAIFRAMLLSYNGNIEIYVPTWSMAACVGIGFTTYLVVALLHMRSIKRVSLAEALKVQE</sequence>
<keyword evidence="3 6" id="KW-0812">Transmembrane</keyword>